<proteinExistence type="predicted"/>
<dbReference type="PANTHER" id="PTHR19446">
    <property type="entry name" value="REVERSE TRANSCRIPTASES"/>
    <property type="match status" value="1"/>
</dbReference>
<keyword evidence="4" id="KW-1185">Reference proteome</keyword>
<reference evidence="3" key="1">
    <citation type="submission" date="2023-10" db="EMBL/GenBank/DDBJ databases">
        <authorList>
            <person name="Chen Y."/>
            <person name="Shah S."/>
            <person name="Dougan E. K."/>
            <person name="Thang M."/>
            <person name="Chan C."/>
        </authorList>
    </citation>
    <scope>NUCLEOTIDE SEQUENCE [LARGE SCALE GENOMIC DNA]</scope>
</reference>
<feature type="region of interest" description="Disordered" evidence="1">
    <location>
        <begin position="88"/>
        <end position="107"/>
    </location>
</feature>
<name>A0ABN9Y3F2_9DINO</name>
<feature type="domain" description="Reverse transcriptase" evidence="2">
    <location>
        <begin position="277"/>
        <end position="369"/>
    </location>
</feature>
<evidence type="ECO:0000259" key="2">
    <source>
        <dbReference type="Pfam" id="PF00078"/>
    </source>
</evidence>
<comment type="caution">
    <text evidence="3">The sequence shown here is derived from an EMBL/GenBank/DDBJ whole genome shotgun (WGS) entry which is preliminary data.</text>
</comment>
<dbReference type="InterPro" id="IPR043502">
    <property type="entry name" value="DNA/RNA_pol_sf"/>
</dbReference>
<gene>
    <name evidence="3" type="ORF">PCOR1329_LOCUS81737</name>
</gene>
<evidence type="ECO:0000256" key="1">
    <source>
        <dbReference type="SAM" id="MobiDB-lite"/>
    </source>
</evidence>
<evidence type="ECO:0000313" key="3">
    <source>
        <dbReference type="EMBL" id="CAK0906421.1"/>
    </source>
</evidence>
<protein>
    <recommendedName>
        <fullName evidence="2">Reverse transcriptase domain-containing protein</fullName>
    </recommendedName>
</protein>
<organism evidence="3 4">
    <name type="scientific">Prorocentrum cordatum</name>
    <dbReference type="NCBI Taxonomy" id="2364126"/>
    <lineage>
        <taxon>Eukaryota</taxon>
        <taxon>Sar</taxon>
        <taxon>Alveolata</taxon>
        <taxon>Dinophyceae</taxon>
        <taxon>Prorocentrales</taxon>
        <taxon>Prorocentraceae</taxon>
        <taxon>Prorocentrum</taxon>
    </lineage>
</organism>
<dbReference type="EMBL" id="CAUYUJ010021686">
    <property type="protein sequence ID" value="CAK0906421.1"/>
    <property type="molecule type" value="Genomic_DNA"/>
</dbReference>
<dbReference type="Pfam" id="PF00078">
    <property type="entry name" value="RVT_1"/>
    <property type="match status" value="1"/>
</dbReference>
<sequence>MVSTCTSFHGAKPTNMLDLGSDHRAVQVCPQAPALSGRGSRRKRRLTHKDIDWEMYATKVPQKITAQEFPPAFLGDVERIALLAAGESQRPRLPAQQSNGSSHLDRLRRRRRCMTNPAERRDISKEIWRLSRKESRARQTARTTEVIASFSDLRRLDALRRFPIARSSQQGPDFRKCADLLSEIYTFSVPPDAGEHGEDQVPAVTVEEIVKAVKAMRRRRAADTKGVLLEMFIFGGDDMLHYLSDMFNAILQSGCVPADWRETFLKLLHGGGGAADPNNWRPIAILSVFYKILARVVFHGMRGVLDWQQSEGQSGFQRDRSTAGALIVAESLASKSLEFNEDLWLVSVDLRKAFDRVEQPALFRALQAQGSVEGAVDMLDMLTQTLRNYGLGLNVNKKKMLSTTVTENDTVLIETADGLMELVAASRTHKYLGRAWPGNPDNADRHVNVKLRLELINATVTPSLVYGLETCALDQKQLDHLDITQRKMLRRIVGRVFDDCDSWEDAGRRMKQRLESARRLRYIADWSSIVSKRKKHLLSRASQCLRRVVLASPMHVL</sequence>
<dbReference type="Proteomes" id="UP001189429">
    <property type="component" value="Unassembled WGS sequence"/>
</dbReference>
<evidence type="ECO:0000313" key="4">
    <source>
        <dbReference type="Proteomes" id="UP001189429"/>
    </source>
</evidence>
<accession>A0ABN9Y3F2</accession>
<dbReference type="CDD" id="cd01650">
    <property type="entry name" value="RT_nLTR_like"/>
    <property type="match status" value="1"/>
</dbReference>
<dbReference type="SUPFAM" id="SSF56672">
    <property type="entry name" value="DNA/RNA polymerases"/>
    <property type="match status" value="1"/>
</dbReference>
<dbReference type="InterPro" id="IPR000477">
    <property type="entry name" value="RT_dom"/>
</dbReference>